<reference evidence="3 4" key="1">
    <citation type="submission" date="2017-04" db="EMBL/GenBank/DDBJ databases">
        <title>Monoglobus pectinilyticus 14 draft genome.</title>
        <authorList>
            <person name="Kim C."/>
            <person name="Rosendale D.I."/>
            <person name="Kelly W.J."/>
            <person name="Tannock G.W."/>
            <person name="Patchett M.L."/>
            <person name="Jordens J.Z."/>
        </authorList>
    </citation>
    <scope>NUCLEOTIDE SEQUENCE [LARGE SCALE GENOMIC DNA]</scope>
    <source>
        <strain evidence="3 4">14</strain>
    </source>
</reference>
<dbReference type="RefSeq" id="WP_102366415.1">
    <property type="nucleotide sequence ID" value="NZ_CP020991.1"/>
</dbReference>
<dbReference type="KEGG" id="mpec:B9O19_02142"/>
<proteinExistence type="predicted"/>
<feature type="region of interest" description="Disordered" evidence="1">
    <location>
        <begin position="289"/>
        <end position="312"/>
    </location>
</feature>
<feature type="compositionally biased region" description="Polar residues" evidence="1">
    <location>
        <begin position="297"/>
        <end position="308"/>
    </location>
</feature>
<feature type="compositionally biased region" description="Basic residues" evidence="1">
    <location>
        <begin position="231"/>
        <end position="244"/>
    </location>
</feature>
<keyword evidence="2" id="KW-0472">Membrane</keyword>
<evidence type="ECO:0000313" key="3">
    <source>
        <dbReference type="EMBL" id="AUO20284.1"/>
    </source>
</evidence>
<gene>
    <name evidence="3" type="ORF">B9O19_02142</name>
</gene>
<keyword evidence="2" id="KW-0812">Transmembrane</keyword>
<dbReference type="EMBL" id="CP020991">
    <property type="protein sequence ID" value="AUO20284.1"/>
    <property type="molecule type" value="Genomic_DNA"/>
</dbReference>
<keyword evidence="4" id="KW-1185">Reference proteome</keyword>
<dbReference type="GeneID" id="98063514"/>
<evidence type="ECO:0000313" key="4">
    <source>
        <dbReference type="Proteomes" id="UP000235589"/>
    </source>
</evidence>
<organism evidence="3 4">
    <name type="scientific">Monoglobus pectinilyticus</name>
    <dbReference type="NCBI Taxonomy" id="1981510"/>
    <lineage>
        <taxon>Bacteria</taxon>
        <taxon>Bacillati</taxon>
        <taxon>Bacillota</taxon>
        <taxon>Clostridia</taxon>
        <taxon>Monoglobales</taxon>
        <taxon>Monoglobaceae</taxon>
        <taxon>Monoglobus</taxon>
    </lineage>
</organism>
<feature type="transmembrane region" description="Helical" evidence="2">
    <location>
        <begin position="6"/>
        <end position="29"/>
    </location>
</feature>
<keyword evidence="2" id="KW-1133">Transmembrane helix</keyword>
<dbReference type="AlphaFoldDB" id="A0A2K9P4V6"/>
<feature type="transmembrane region" description="Helical" evidence="2">
    <location>
        <begin position="105"/>
        <end position="129"/>
    </location>
</feature>
<sequence>MKTEKLFITALQKVSFKAFAIAAYILLFISQRLPMFGINSIELNDVTEGFSISSIAFGMVSKFFDFFGVTTPPEIQLLMIGCIVLLVFGLAALIMSLFGFRLIQVINFCVSAVGTLLSIGFSVLVTLGISSINSSEIGEILEFQPYASIWLPPIFFLIGTLFTYAFAKMPDYALAEGRFFRTIGAALNPKYFLRTFKKDDNTEALFRAKTPLKKKKYVTVSEPKILKKAKKAEKAVKKKKRKKKTEPVTITPPTKKLTALELALAKREHAEALANMQADEENKALFSKRNAAPDYSKTYSSKNQIQNRKQVKNKRALELAKLKASHAEEIASRNEDLF</sequence>
<feature type="region of interest" description="Disordered" evidence="1">
    <location>
        <begin position="231"/>
        <end position="251"/>
    </location>
</feature>
<evidence type="ECO:0000256" key="2">
    <source>
        <dbReference type="SAM" id="Phobius"/>
    </source>
</evidence>
<evidence type="ECO:0000256" key="1">
    <source>
        <dbReference type="SAM" id="MobiDB-lite"/>
    </source>
</evidence>
<dbReference type="Proteomes" id="UP000235589">
    <property type="component" value="Chromosome"/>
</dbReference>
<protein>
    <submittedName>
        <fullName evidence="3">Uncharacterized protein</fullName>
    </submittedName>
</protein>
<name>A0A2K9P4V6_9FIRM</name>
<accession>A0A2K9P4V6</accession>
<feature type="transmembrane region" description="Helical" evidence="2">
    <location>
        <begin position="149"/>
        <end position="167"/>
    </location>
</feature>
<feature type="transmembrane region" description="Helical" evidence="2">
    <location>
        <begin position="75"/>
        <end position="98"/>
    </location>
</feature>